<gene>
    <name evidence="1" type="ORF">NK662_17680</name>
</gene>
<evidence type="ECO:0000313" key="1">
    <source>
        <dbReference type="EMBL" id="MCP8970355.1"/>
    </source>
</evidence>
<dbReference type="EMBL" id="JANCLT010000011">
    <property type="protein sequence ID" value="MCP8970355.1"/>
    <property type="molecule type" value="Genomic_DNA"/>
</dbReference>
<dbReference type="Proteomes" id="UP001156102">
    <property type="component" value="Unassembled WGS sequence"/>
</dbReference>
<accession>A0AA41XBC7</accession>
<name>A0AA41XBC7_9BACI</name>
<keyword evidence="2" id="KW-1185">Reference proteome</keyword>
<organism evidence="1 2">
    <name type="scientific">Ectobacillus ponti</name>
    <dbReference type="NCBI Taxonomy" id="2961894"/>
    <lineage>
        <taxon>Bacteria</taxon>
        <taxon>Bacillati</taxon>
        <taxon>Bacillota</taxon>
        <taxon>Bacilli</taxon>
        <taxon>Bacillales</taxon>
        <taxon>Bacillaceae</taxon>
        <taxon>Ectobacillus</taxon>
    </lineage>
</organism>
<comment type="caution">
    <text evidence="1">The sequence shown here is derived from an EMBL/GenBank/DDBJ whole genome shotgun (WGS) entry which is preliminary data.</text>
</comment>
<evidence type="ECO:0000313" key="2">
    <source>
        <dbReference type="Proteomes" id="UP001156102"/>
    </source>
</evidence>
<dbReference type="AlphaFoldDB" id="A0AA41XBC7"/>
<proteinExistence type="predicted"/>
<reference evidence="1" key="1">
    <citation type="submission" date="2022-07" db="EMBL/GenBank/DDBJ databases">
        <authorList>
            <person name="Li W.-J."/>
            <person name="Deng Q.-Q."/>
        </authorList>
    </citation>
    <scope>NUCLEOTIDE SEQUENCE</scope>
    <source>
        <strain evidence="1">SYSU M60031</strain>
    </source>
</reference>
<protein>
    <recommendedName>
        <fullName evidence="3">EVE domain-containing protein</fullName>
    </recommendedName>
</protein>
<dbReference type="RefSeq" id="WP_254760276.1">
    <property type="nucleotide sequence ID" value="NZ_JANCLT010000011.1"/>
</dbReference>
<evidence type="ECO:0008006" key="3">
    <source>
        <dbReference type="Google" id="ProtNLM"/>
    </source>
</evidence>
<sequence>MPKAYLINTNMSHDPACEADMLQQEKCAAYGTPWKHKVSIIGKGSYVFLYGNKRGILAKGIASGIVETAPYHGVPEEEYYMKLEGFQQLDKPLSAVEIRQLIREVEEHRSIHFQQTLLALQEPFAAVLWEACSMRTNPEKRT</sequence>